<sequence length="73" mass="8186">MKPTLYKKKDKNKTPKIGRETKPIALYNEPLLDSLTPGIGSDLYLPSRKTSKEDSKLVLKMSSDSPVPLWLAL</sequence>
<evidence type="ECO:0000313" key="2">
    <source>
        <dbReference type="EMBL" id="SBS90069.1"/>
    </source>
</evidence>
<feature type="region of interest" description="Disordered" evidence="1">
    <location>
        <begin position="1"/>
        <end position="20"/>
    </location>
</feature>
<reference evidence="3" key="1">
    <citation type="submission" date="2016-05" db="EMBL/GenBank/DDBJ databases">
        <authorList>
            <person name="Naeem Raeece"/>
        </authorList>
    </citation>
    <scope>NUCLEOTIDE SEQUENCE [LARGE SCALE GENOMIC DNA]</scope>
</reference>
<name>A0A1A8WAM8_PLAOA</name>
<accession>A0A1A8WAM8</accession>
<gene>
    <name evidence="2" type="ORF">POVCU2_0059420</name>
</gene>
<dbReference type="Proteomes" id="UP000078560">
    <property type="component" value="Unassembled WGS sequence"/>
</dbReference>
<organism evidence="2 3">
    <name type="scientific">Plasmodium ovale curtisi</name>
    <dbReference type="NCBI Taxonomy" id="864141"/>
    <lineage>
        <taxon>Eukaryota</taxon>
        <taxon>Sar</taxon>
        <taxon>Alveolata</taxon>
        <taxon>Apicomplexa</taxon>
        <taxon>Aconoidasida</taxon>
        <taxon>Haemosporida</taxon>
        <taxon>Plasmodiidae</taxon>
        <taxon>Plasmodium</taxon>
        <taxon>Plasmodium (Plasmodium)</taxon>
    </lineage>
</organism>
<dbReference type="AlphaFoldDB" id="A0A1A8WAM8"/>
<protein>
    <submittedName>
        <fullName evidence="2">Uncharacterized protein</fullName>
    </submittedName>
</protein>
<proteinExistence type="predicted"/>
<evidence type="ECO:0000256" key="1">
    <source>
        <dbReference type="SAM" id="MobiDB-lite"/>
    </source>
</evidence>
<feature type="compositionally biased region" description="Basic residues" evidence="1">
    <location>
        <begin position="1"/>
        <end position="16"/>
    </location>
</feature>
<evidence type="ECO:0000313" key="3">
    <source>
        <dbReference type="Proteomes" id="UP000078560"/>
    </source>
</evidence>
<dbReference type="EMBL" id="FLQU01000877">
    <property type="protein sequence ID" value="SBS90069.1"/>
    <property type="molecule type" value="Genomic_DNA"/>
</dbReference>